<evidence type="ECO:0000313" key="2">
    <source>
        <dbReference type="Proteomes" id="UP000324800"/>
    </source>
</evidence>
<organism evidence="1 2">
    <name type="scientific">Streblomastix strix</name>
    <dbReference type="NCBI Taxonomy" id="222440"/>
    <lineage>
        <taxon>Eukaryota</taxon>
        <taxon>Metamonada</taxon>
        <taxon>Preaxostyla</taxon>
        <taxon>Oxymonadida</taxon>
        <taxon>Streblomastigidae</taxon>
        <taxon>Streblomastix</taxon>
    </lineage>
</organism>
<proteinExistence type="predicted"/>
<dbReference type="EMBL" id="SNRW01004048">
    <property type="protein sequence ID" value="KAA6388272.1"/>
    <property type="molecule type" value="Genomic_DNA"/>
</dbReference>
<accession>A0A5J4W0G1</accession>
<evidence type="ECO:0000313" key="1">
    <source>
        <dbReference type="EMBL" id="KAA6388272.1"/>
    </source>
</evidence>
<protein>
    <submittedName>
        <fullName evidence="1">Uncharacterized protein</fullName>
    </submittedName>
</protein>
<dbReference type="AlphaFoldDB" id="A0A5J4W0G1"/>
<comment type="caution">
    <text evidence="1">The sequence shown here is derived from an EMBL/GenBank/DDBJ whole genome shotgun (WGS) entry which is preliminary data.</text>
</comment>
<name>A0A5J4W0G1_9EUKA</name>
<gene>
    <name evidence="1" type="ORF">EZS28_016203</name>
</gene>
<sequence>MPGYNQQQSIDVENYSPDAIHDQEDVDGDLQIITQSSYPDAQTVVCELSFRQLPISAVPTHKPVEASQLFIHSSEFSVNQSDEILDKQSVGGAEHKREMDESLPPSEDQLHQDFTEIAIQTAIIPNILNPRRINKDVYEFIGMQFFHKPRIQSKIQLVENLQILNNVIVQARNQAV</sequence>
<reference evidence="1 2" key="1">
    <citation type="submission" date="2019-03" db="EMBL/GenBank/DDBJ databases">
        <title>Single cell metagenomics reveals metabolic interactions within the superorganism composed of flagellate Streblomastix strix and complex community of Bacteroidetes bacteria on its surface.</title>
        <authorList>
            <person name="Treitli S.C."/>
            <person name="Kolisko M."/>
            <person name="Husnik F."/>
            <person name="Keeling P."/>
            <person name="Hampl V."/>
        </authorList>
    </citation>
    <scope>NUCLEOTIDE SEQUENCE [LARGE SCALE GENOMIC DNA]</scope>
    <source>
        <strain evidence="1">ST1C</strain>
    </source>
</reference>
<dbReference type="Proteomes" id="UP000324800">
    <property type="component" value="Unassembled WGS sequence"/>
</dbReference>